<dbReference type="Proteomes" id="UP000265566">
    <property type="component" value="Chromosome 1"/>
</dbReference>
<organism evidence="3 4">
    <name type="scientific">Medicago truncatula</name>
    <name type="common">Barrel medic</name>
    <name type="synonym">Medicago tribuloides</name>
    <dbReference type="NCBI Taxonomy" id="3880"/>
    <lineage>
        <taxon>Eukaryota</taxon>
        <taxon>Viridiplantae</taxon>
        <taxon>Streptophyta</taxon>
        <taxon>Embryophyta</taxon>
        <taxon>Tracheophyta</taxon>
        <taxon>Spermatophyta</taxon>
        <taxon>Magnoliopsida</taxon>
        <taxon>eudicotyledons</taxon>
        <taxon>Gunneridae</taxon>
        <taxon>Pentapetalae</taxon>
        <taxon>rosids</taxon>
        <taxon>fabids</taxon>
        <taxon>Fabales</taxon>
        <taxon>Fabaceae</taxon>
        <taxon>Papilionoideae</taxon>
        <taxon>50 kb inversion clade</taxon>
        <taxon>NPAAA clade</taxon>
        <taxon>Hologalegina</taxon>
        <taxon>IRL clade</taxon>
        <taxon>Trifolieae</taxon>
        <taxon>Medicago</taxon>
    </lineage>
</organism>
<comment type="caution">
    <text evidence="3">The sequence shown here is derived from an EMBL/GenBank/DDBJ whole genome shotgun (WGS) entry which is preliminary data.</text>
</comment>
<dbReference type="EMBL" id="PSQE01000001">
    <property type="protein sequence ID" value="RHN78291.1"/>
    <property type="molecule type" value="Genomic_DNA"/>
</dbReference>
<evidence type="ECO:0000313" key="3">
    <source>
        <dbReference type="EMBL" id="RHN78291.1"/>
    </source>
</evidence>
<dbReference type="PANTHER" id="PTHR37610">
    <property type="entry name" value="CCHC-TYPE DOMAIN-CONTAINING PROTEIN"/>
    <property type="match status" value="1"/>
</dbReference>
<feature type="compositionally biased region" description="Polar residues" evidence="1">
    <location>
        <begin position="259"/>
        <end position="268"/>
    </location>
</feature>
<sequence length="314" mass="35667">MQHALGTKNKLVFINGSVLIPDLEDLNWDAWERCNHLIYSWLINSVSPQVAQTLVFHENAIDVWEELKERFAKVDRIHIASLHYSINNLKQGSKSVLEYFTEMKTLWEELNSHHPMPNCTCPFPCRCEAMRSARMHGIEDLVIQFLTGLNDNFNVIKSQVLLMVPLPSINKVYSLVIQEESNNCNLSLPSVLEDSSILANASDAKKHFGPGKAFAGPKNTSRFFTFCNRKNHTVEFCYQKHGYPNFYKPNSSANASSSGPANTQHVNSAIDNAPCTGLTQEHYNHILTLEKAKLVREISDRKNEIPHKFLGRKI</sequence>
<dbReference type="PANTHER" id="PTHR37610:SF55">
    <property type="entry name" value="RETROTRANSPOSON COPIA-LIKE N-TERMINAL DOMAIN-CONTAINING PROTEIN"/>
    <property type="match status" value="1"/>
</dbReference>
<name>A0A396JNL5_MEDTR</name>
<evidence type="ECO:0000256" key="1">
    <source>
        <dbReference type="SAM" id="MobiDB-lite"/>
    </source>
</evidence>
<feature type="domain" description="Retrotransposon gag" evidence="2">
    <location>
        <begin position="59"/>
        <end position="150"/>
    </location>
</feature>
<accession>A0A396JNL5</accession>
<evidence type="ECO:0000259" key="2">
    <source>
        <dbReference type="Pfam" id="PF03732"/>
    </source>
</evidence>
<feature type="region of interest" description="Disordered" evidence="1">
    <location>
        <begin position="249"/>
        <end position="268"/>
    </location>
</feature>
<protein>
    <submittedName>
        <fullName evidence="3">Putative retrotransposon gag domain-containing protein</fullName>
    </submittedName>
</protein>
<proteinExistence type="predicted"/>
<evidence type="ECO:0000313" key="4">
    <source>
        <dbReference type="Proteomes" id="UP000265566"/>
    </source>
</evidence>
<dbReference type="InterPro" id="IPR005162">
    <property type="entry name" value="Retrotrans_gag_dom"/>
</dbReference>
<dbReference type="Pfam" id="PF03732">
    <property type="entry name" value="Retrotrans_gag"/>
    <property type="match status" value="1"/>
</dbReference>
<reference evidence="4" key="1">
    <citation type="journal article" date="2018" name="Nat. Plants">
        <title>Whole-genome landscape of Medicago truncatula symbiotic genes.</title>
        <authorList>
            <person name="Pecrix Y."/>
            <person name="Staton S.E."/>
            <person name="Sallet E."/>
            <person name="Lelandais-Briere C."/>
            <person name="Moreau S."/>
            <person name="Carrere S."/>
            <person name="Blein T."/>
            <person name="Jardinaud M.F."/>
            <person name="Latrasse D."/>
            <person name="Zouine M."/>
            <person name="Zahm M."/>
            <person name="Kreplak J."/>
            <person name="Mayjonade B."/>
            <person name="Satge C."/>
            <person name="Perez M."/>
            <person name="Cauet S."/>
            <person name="Marande W."/>
            <person name="Chantry-Darmon C."/>
            <person name="Lopez-Roques C."/>
            <person name="Bouchez O."/>
            <person name="Berard A."/>
            <person name="Debelle F."/>
            <person name="Munos S."/>
            <person name="Bendahmane A."/>
            <person name="Berges H."/>
            <person name="Niebel A."/>
            <person name="Buitink J."/>
            <person name="Frugier F."/>
            <person name="Benhamed M."/>
            <person name="Crespi M."/>
            <person name="Gouzy J."/>
            <person name="Gamas P."/>
        </authorList>
    </citation>
    <scope>NUCLEOTIDE SEQUENCE [LARGE SCALE GENOMIC DNA]</scope>
    <source>
        <strain evidence="4">cv. Jemalong A17</strain>
    </source>
</reference>
<dbReference type="Gramene" id="rna1827">
    <property type="protein sequence ID" value="RHN78291.1"/>
    <property type="gene ID" value="gene1827"/>
</dbReference>
<dbReference type="AlphaFoldDB" id="A0A396JNL5"/>
<gene>
    <name evidence="3" type="ORF">MtrunA17_Chr1g0163881</name>
</gene>